<reference evidence="1" key="1">
    <citation type="submission" date="2018-11" db="EMBL/GenBank/DDBJ databases">
        <authorList>
            <person name="Grassa J C."/>
        </authorList>
    </citation>
    <scope>NUCLEOTIDE SEQUENCE [LARGE SCALE GENOMIC DNA]</scope>
</reference>
<evidence type="ECO:0000313" key="1">
    <source>
        <dbReference type="EnsemblPlants" id="cds.novel_model_6156_5bd9a17a"/>
    </source>
</evidence>
<reference evidence="1" key="2">
    <citation type="submission" date="2021-03" db="UniProtKB">
        <authorList>
            <consortium name="EnsemblPlants"/>
        </authorList>
    </citation>
    <scope>IDENTIFICATION</scope>
</reference>
<keyword evidence="2" id="KW-1185">Reference proteome</keyword>
<proteinExistence type="predicted"/>
<dbReference type="Proteomes" id="UP000596661">
    <property type="component" value="Chromosome 7"/>
</dbReference>
<dbReference type="EMBL" id="UZAU01000649">
    <property type="status" value="NOT_ANNOTATED_CDS"/>
    <property type="molecule type" value="Genomic_DNA"/>
</dbReference>
<dbReference type="Gramene" id="novel_model_6156_5bd9a17a">
    <property type="protein sequence ID" value="cds.novel_model_6156_5bd9a17a"/>
    <property type="gene ID" value="novel_gene_3189_5bd9a17a"/>
</dbReference>
<evidence type="ECO:0000313" key="2">
    <source>
        <dbReference type="Proteomes" id="UP000596661"/>
    </source>
</evidence>
<name>A0A803R7X2_CANSA</name>
<dbReference type="EnsemblPlants" id="novel_model_6156_5bd9a17a">
    <property type="protein sequence ID" value="cds.novel_model_6156_5bd9a17a"/>
    <property type="gene ID" value="novel_gene_3189_5bd9a17a"/>
</dbReference>
<organism evidence="1 2">
    <name type="scientific">Cannabis sativa</name>
    <name type="common">Hemp</name>
    <name type="synonym">Marijuana</name>
    <dbReference type="NCBI Taxonomy" id="3483"/>
    <lineage>
        <taxon>Eukaryota</taxon>
        <taxon>Viridiplantae</taxon>
        <taxon>Streptophyta</taxon>
        <taxon>Embryophyta</taxon>
        <taxon>Tracheophyta</taxon>
        <taxon>Spermatophyta</taxon>
        <taxon>Magnoliopsida</taxon>
        <taxon>eudicotyledons</taxon>
        <taxon>Gunneridae</taxon>
        <taxon>Pentapetalae</taxon>
        <taxon>rosids</taxon>
        <taxon>fabids</taxon>
        <taxon>Rosales</taxon>
        <taxon>Cannabaceae</taxon>
        <taxon>Cannabis</taxon>
    </lineage>
</organism>
<accession>A0A803R7X2</accession>
<dbReference type="AlphaFoldDB" id="A0A803R7X2"/>
<protein>
    <submittedName>
        <fullName evidence="1">Uncharacterized protein</fullName>
    </submittedName>
</protein>
<sequence length="109" mass="12962">MVSLLKSGLDFPFSKTQIHRSSFLYFLSIYELEPNFQISTVCKLNPKSQNLLSFFLLLQEKKYYNYSMSGFEHQVKQRARELKHLLKKGVRVVSNSCKKGWFKVKHIRR</sequence>